<reference evidence="1" key="1">
    <citation type="submission" date="2018-05" db="EMBL/GenBank/DDBJ databases">
        <authorList>
            <person name="Lanie J.A."/>
            <person name="Ng W.-L."/>
            <person name="Kazmierczak K.M."/>
            <person name="Andrzejewski T.M."/>
            <person name="Davidsen T.M."/>
            <person name="Wayne K.J."/>
            <person name="Tettelin H."/>
            <person name="Glass J.I."/>
            <person name="Rusch D."/>
            <person name="Podicherti R."/>
            <person name="Tsui H.-C.T."/>
            <person name="Winkler M.E."/>
        </authorList>
    </citation>
    <scope>NUCLEOTIDE SEQUENCE</scope>
</reference>
<dbReference type="AlphaFoldDB" id="A0A381R7I4"/>
<sequence length="54" mass="6345">MHDFLNIFQNFSTYCSSLLLLNNNHLTPKSEDRLPRNIQKLLILKQKTDACPEQ</sequence>
<protein>
    <submittedName>
        <fullName evidence="1">Uncharacterized protein</fullName>
    </submittedName>
</protein>
<gene>
    <name evidence="1" type="ORF">METZ01_LOCUS40486</name>
</gene>
<proteinExistence type="predicted"/>
<evidence type="ECO:0000313" key="1">
    <source>
        <dbReference type="EMBL" id="SUZ87632.1"/>
    </source>
</evidence>
<dbReference type="EMBL" id="UINC01001734">
    <property type="protein sequence ID" value="SUZ87632.1"/>
    <property type="molecule type" value="Genomic_DNA"/>
</dbReference>
<accession>A0A381R7I4</accession>
<organism evidence="1">
    <name type="scientific">marine metagenome</name>
    <dbReference type="NCBI Taxonomy" id="408172"/>
    <lineage>
        <taxon>unclassified sequences</taxon>
        <taxon>metagenomes</taxon>
        <taxon>ecological metagenomes</taxon>
    </lineage>
</organism>
<name>A0A381R7I4_9ZZZZ</name>